<feature type="transmembrane region" description="Helical" evidence="2">
    <location>
        <begin position="434"/>
        <end position="460"/>
    </location>
</feature>
<dbReference type="Pfam" id="PF05729">
    <property type="entry name" value="NACHT"/>
    <property type="match status" value="1"/>
</dbReference>
<protein>
    <submittedName>
        <fullName evidence="4">NACHT domain protein</fullName>
    </submittedName>
</protein>
<proteinExistence type="predicted"/>
<keyword evidence="2" id="KW-0812">Transmembrane</keyword>
<dbReference type="Proteomes" id="UP000824681">
    <property type="component" value="Chromosome"/>
</dbReference>
<feature type="domain" description="NACHT" evidence="3">
    <location>
        <begin position="146"/>
        <end position="297"/>
    </location>
</feature>
<accession>A0ABX8TQN8</accession>
<feature type="transmembrane region" description="Helical" evidence="2">
    <location>
        <begin position="673"/>
        <end position="700"/>
    </location>
</feature>
<evidence type="ECO:0000313" key="5">
    <source>
        <dbReference type="Proteomes" id="UP000824681"/>
    </source>
</evidence>
<feature type="transmembrane region" description="Helical" evidence="2">
    <location>
        <begin position="472"/>
        <end position="489"/>
    </location>
</feature>
<dbReference type="EMBL" id="CP068985">
    <property type="protein sequence ID" value="QYC37805.1"/>
    <property type="molecule type" value="Genomic_DNA"/>
</dbReference>
<keyword evidence="5" id="KW-1185">Reference proteome</keyword>
<reference evidence="4 5" key="1">
    <citation type="journal article" date="2021" name="ACS Chem. Biol.">
        <title>Genomic-Led Discovery of a Novel Glycopeptide Antibiotic by Nonomuraea coxensis DSM 45129.</title>
        <authorList>
            <person name="Yushchuk O."/>
            <person name="Vior N.M."/>
            <person name="Andreo-Vidal A."/>
            <person name="Berini F."/>
            <person name="Ruckert C."/>
            <person name="Busche T."/>
            <person name="Binda E."/>
            <person name="Kalinowski J."/>
            <person name="Truman A.W."/>
            <person name="Marinelli F."/>
        </authorList>
    </citation>
    <scope>NUCLEOTIDE SEQUENCE [LARGE SCALE GENOMIC DNA]</scope>
    <source>
        <strain evidence="4 5">DSM 45129</strain>
    </source>
</reference>
<gene>
    <name evidence="4" type="ORF">Nocox_00845</name>
</gene>
<sequence>MGHGRGPQGRWALLLLVAAIITLLLWVGLTVFNNGMDAGNHVAGIASAVFAATALYLQVRSSQSQSQSRPDSADADIRVESAARLLALRVQEISQQEERNWRIGDPWALRVRWRTAQADGGDRPPPRTGDISGVHGFYRSVPTGRLVIIGRAGAGKTVLAHRLVLECFNHPGDSLRIPVLFSLGSWDPSRTGLHDWLADRLIGDHAFLEGADATGTVPARALLESGRILPVLDGFDEIQHRHRGAAISELNRFDGPLILTTRPDEYAAAVRGNRALGRAAAIELEDLALDEVQRYLQAVSGKTRTAQWESVFSHVRTRPGDDVSRNLAAALSTPLLVMLTRTIYNDTPHRNPTDLLDGERFPTQDALEEHLFSAYLTALYDPRRTVRPGTAKAAWTDHQARRWLGHLADHLTRLHTQDLAWWRLGATLRRRTRVLVTGLVAVPVGGIVGVLSYVVAVRLSGAPVGGDQFREGLLETGTGLVAGLAAGLLNETRTGRRGAGRNPERLRLGPSRLRRPVPARSRVLRGIGAELVTGLSAALVFSLASWLAWGFANLNFSEPSAGRFVRAFAPWLDTWLRTTTGVPAYVAAGLVLGLLVGISYAFVNAVVYVFSGPNDRSSAVGPWDLLSTDRGVTLFRVGMVGCAVLLVNFVLVGNQYGAFPSQAFVRQGLLYGLLYGSFAALTRLVLSAWGGWLIFARLWLPLLGRLPWRPKLFLDDAYARGVLRQSGAVYQFRHVRLRDHLAAQHRAEGRGIPAEPAAPRTVRRDQIPSGVIRPTGE</sequence>
<evidence type="ECO:0000256" key="1">
    <source>
        <dbReference type="SAM" id="MobiDB-lite"/>
    </source>
</evidence>
<feature type="transmembrane region" description="Helical" evidence="2">
    <location>
        <begin position="584"/>
        <end position="610"/>
    </location>
</feature>
<organism evidence="4 5">
    <name type="scientific">Nonomuraea coxensis DSM 45129</name>
    <dbReference type="NCBI Taxonomy" id="1122611"/>
    <lineage>
        <taxon>Bacteria</taxon>
        <taxon>Bacillati</taxon>
        <taxon>Actinomycetota</taxon>
        <taxon>Actinomycetes</taxon>
        <taxon>Streptosporangiales</taxon>
        <taxon>Streptosporangiaceae</taxon>
        <taxon>Nonomuraea</taxon>
    </lineage>
</organism>
<dbReference type="Gene3D" id="3.40.50.300">
    <property type="entry name" value="P-loop containing nucleotide triphosphate hydrolases"/>
    <property type="match status" value="1"/>
</dbReference>
<evidence type="ECO:0000259" key="3">
    <source>
        <dbReference type="Pfam" id="PF05729"/>
    </source>
</evidence>
<feature type="region of interest" description="Disordered" evidence="1">
    <location>
        <begin position="752"/>
        <end position="777"/>
    </location>
</feature>
<feature type="transmembrane region" description="Helical" evidence="2">
    <location>
        <begin position="523"/>
        <end position="549"/>
    </location>
</feature>
<dbReference type="InterPro" id="IPR027417">
    <property type="entry name" value="P-loop_NTPase"/>
</dbReference>
<keyword evidence="2" id="KW-0472">Membrane</keyword>
<name>A0ABX8TQN8_9ACTN</name>
<evidence type="ECO:0000313" key="4">
    <source>
        <dbReference type="EMBL" id="QYC37805.1"/>
    </source>
</evidence>
<feature type="transmembrane region" description="Helical" evidence="2">
    <location>
        <begin position="12"/>
        <end position="32"/>
    </location>
</feature>
<evidence type="ECO:0000256" key="2">
    <source>
        <dbReference type="SAM" id="Phobius"/>
    </source>
</evidence>
<dbReference type="SUPFAM" id="SSF52540">
    <property type="entry name" value="P-loop containing nucleoside triphosphate hydrolases"/>
    <property type="match status" value="1"/>
</dbReference>
<dbReference type="InterPro" id="IPR007111">
    <property type="entry name" value="NACHT_NTPase"/>
</dbReference>
<feature type="transmembrane region" description="Helical" evidence="2">
    <location>
        <begin position="631"/>
        <end position="653"/>
    </location>
</feature>
<feature type="transmembrane region" description="Helical" evidence="2">
    <location>
        <begin position="38"/>
        <end position="59"/>
    </location>
</feature>
<dbReference type="RefSeq" id="WP_157382951.1">
    <property type="nucleotide sequence ID" value="NZ_CP068985.1"/>
</dbReference>
<keyword evidence="2" id="KW-1133">Transmembrane helix</keyword>